<dbReference type="InterPro" id="IPR000488">
    <property type="entry name" value="Death_dom"/>
</dbReference>
<evidence type="ECO:0000256" key="1">
    <source>
        <dbReference type="SAM" id="Phobius"/>
    </source>
</evidence>
<name>A0AAV6GGI1_9TELE</name>
<dbReference type="SUPFAM" id="SSF47986">
    <property type="entry name" value="DEATH domain"/>
    <property type="match status" value="1"/>
</dbReference>
<dbReference type="GO" id="GO:0007165">
    <property type="term" value="P:signal transduction"/>
    <property type="evidence" value="ECO:0007669"/>
    <property type="project" value="InterPro"/>
</dbReference>
<keyword evidence="1" id="KW-0472">Membrane</keyword>
<evidence type="ECO:0000259" key="2">
    <source>
        <dbReference type="Pfam" id="PF00531"/>
    </source>
</evidence>
<dbReference type="Pfam" id="PF00531">
    <property type="entry name" value="Death"/>
    <property type="match status" value="1"/>
</dbReference>
<dbReference type="InterPro" id="IPR011029">
    <property type="entry name" value="DEATH-like_dom_sf"/>
</dbReference>
<dbReference type="AlphaFoldDB" id="A0AAV6GGI1"/>
<organism evidence="3 4">
    <name type="scientific">Alosa alosa</name>
    <name type="common">allis shad</name>
    <dbReference type="NCBI Taxonomy" id="278164"/>
    <lineage>
        <taxon>Eukaryota</taxon>
        <taxon>Metazoa</taxon>
        <taxon>Chordata</taxon>
        <taxon>Craniata</taxon>
        <taxon>Vertebrata</taxon>
        <taxon>Euteleostomi</taxon>
        <taxon>Actinopterygii</taxon>
        <taxon>Neopterygii</taxon>
        <taxon>Teleostei</taxon>
        <taxon>Clupei</taxon>
        <taxon>Clupeiformes</taxon>
        <taxon>Clupeoidei</taxon>
        <taxon>Clupeidae</taxon>
        <taxon>Alosa</taxon>
    </lineage>
</organism>
<dbReference type="Proteomes" id="UP000823561">
    <property type="component" value="Chromosome 13"/>
</dbReference>
<dbReference type="Gene3D" id="1.10.533.10">
    <property type="entry name" value="Death Domain, Fas"/>
    <property type="match status" value="1"/>
</dbReference>
<keyword evidence="1" id="KW-1133">Transmembrane helix</keyword>
<reference evidence="3" key="1">
    <citation type="submission" date="2020-10" db="EMBL/GenBank/DDBJ databases">
        <title>Chromosome-scale genome assembly of the Allis shad, Alosa alosa.</title>
        <authorList>
            <person name="Margot Z."/>
            <person name="Christophe K."/>
            <person name="Cabau C."/>
            <person name="Louis A."/>
            <person name="Berthelot C."/>
            <person name="Parey E."/>
            <person name="Roest Crollius H."/>
            <person name="Montfort J."/>
            <person name="Robinson-Rechavi M."/>
            <person name="Bucao C."/>
            <person name="Bouchez O."/>
            <person name="Gislard M."/>
            <person name="Lluch J."/>
            <person name="Milhes M."/>
            <person name="Lampietro C."/>
            <person name="Lopez Roques C."/>
            <person name="Donnadieu C."/>
            <person name="Braasch I."/>
            <person name="Desvignes T."/>
            <person name="Postlethwait J."/>
            <person name="Bobe J."/>
            <person name="Guiguen Y."/>
        </authorList>
    </citation>
    <scope>NUCLEOTIDE SEQUENCE</scope>
    <source>
        <strain evidence="3">M-15738</strain>
        <tissue evidence="3">Blood</tissue>
    </source>
</reference>
<protein>
    <recommendedName>
        <fullName evidence="2">Death domain-containing protein</fullName>
    </recommendedName>
</protein>
<sequence length="169" mass="19269">MTHDFGKWIIIPIILVALFLFYIIRRRIITNREMKNHSKSQCSFTTATDTQLGTLASVDNIIAPELQMVPLQLLLDNMDVLEDLLILLDPDCSGLKNTRHLASRCHFSSTWINYAYSKRDSKSPLVAVLEAIAARSPEWTVGQLAWLLHDIDRHDAVNVLKKFSQPQKV</sequence>
<gene>
    <name evidence="3" type="ORF">AALO_G00185770</name>
</gene>
<feature type="domain" description="Death" evidence="2">
    <location>
        <begin position="97"/>
        <end position="162"/>
    </location>
</feature>
<accession>A0AAV6GGI1</accession>
<comment type="caution">
    <text evidence="3">The sequence shown here is derived from an EMBL/GenBank/DDBJ whole genome shotgun (WGS) entry which is preliminary data.</text>
</comment>
<keyword evidence="4" id="KW-1185">Reference proteome</keyword>
<evidence type="ECO:0000313" key="4">
    <source>
        <dbReference type="Proteomes" id="UP000823561"/>
    </source>
</evidence>
<dbReference type="EMBL" id="JADWDJ010000013">
    <property type="protein sequence ID" value="KAG5271931.1"/>
    <property type="molecule type" value="Genomic_DNA"/>
</dbReference>
<dbReference type="PANTHER" id="PTHR14657">
    <property type="entry name" value="IGF-LIKE FAMILY RECEPTOR 1"/>
    <property type="match status" value="1"/>
</dbReference>
<keyword evidence="1" id="KW-0812">Transmembrane</keyword>
<proteinExistence type="predicted"/>
<dbReference type="PANTHER" id="PTHR14657:SF2">
    <property type="entry name" value="IGF-LIKE FAMILY RECEPTOR 1"/>
    <property type="match status" value="1"/>
</dbReference>
<feature type="transmembrane region" description="Helical" evidence="1">
    <location>
        <begin position="6"/>
        <end position="24"/>
    </location>
</feature>
<dbReference type="InterPro" id="IPR042355">
    <property type="entry name" value="IGFLR1"/>
</dbReference>
<evidence type="ECO:0000313" key="3">
    <source>
        <dbReference type="EMBL" id="KAG5271931.1"/>
    </source>
</evidence>
<dbReference type="GO" id="GO:0005886">
    <property type="term" value="C:plasma membrane"/>
    <property type="evidence" value="ECO:0007669"/>
    <property type="project" value="TreeGrafter"/>
</dbReference>